<dbReference type="AlphaFoldDB" id="X1C6T6"/>
<proteinExistence type="predicted"/>
<protein>
    <submittedName>
        <fullName evidence="1">Uncharacterized protein</fullName>
    </submittedName>
</protein>
<name>X1C6T6_9ZZZZ</name>
<accession>X1C6T6</accession>
<organism evidence="1">
    <name type="scientific">marine sediment metagenome</name>
    <dbReference type="NCBI Taxonomy" id="412755"/>
    <lineage>
        <taxon>unclassified sequences</taxon>
        <taxon>metagenomes</taxon>
        <taxon>ecological metagenomes</taxon>
    </lineage>
</organism>
<feature type="non-terminal residue" evidence="1">
    <location>
        <position position="1"/>
    </location>
</feature>
<gene>
    <name evidence="1" type="ORF">S01H4_27050</name>
</gene>
<dbReference type="EMBL" id="BART01013142">
    <property type="protein sequence ID" value="GAG88997.1"/>
    <property type="molecule type" value="Genomic_DNA"/>
</dbReference>
<evidence type="ECO:0000313" key="1">
    <source>
        <dbReference type="EMBL" id="GAG88997.1"/>
    </source>
</evidence>
<reference evidence="1" key="1">
    <citation type="journal article" date="2014" name="Front. Microbiol.">
        <title>High frequency of phylogenetically diverse reductive dehalogenase-homologous genes in deep subseafloor sedimentary metagenomes.</title>
        <authorList>
            <person name="Kawai M."/>
            <person name="Futagami T."/>
            <person name="Toyoda A."/>
            <person name="Takaki Y."/>
            <person name="Nishi S."/>
            <person name="Hori S."/>
            <person name="Arai W."/>
            <person name="Tsubouchi T."/>
            <person name="Morono Y."/>
            <person name="Uchiyama I."/>
            <person name="Ito T."/>
            <person name="Fujiyama A."/>
            <person name="Inagaki F."/>
            <person name="Takami H."/>
        </authorList>
    </citation>
    <scope>NUCLEOTIDE SEQUENCE</scope>
    <source>
        <strain evidence="1">Expedition CK06-06</strain>
    </source>
</reference>
<sequence>TRFNGMDLLWAEHLEDTDDSDWALLGKLRYGAPKEGMTAPIRRVTISGVPKMVIERLPSPDDIAIPSDLRVRVDEHLKQIVSDADPVQSVRVKVSLNEDSRSYRVHLVGRNEELLEELEYETIEEVVGLLRSPMTRCGYYQTEDGRQYSWNPLKDVSYDDEVETTNGLLSLTFLRPRVENERFLNGTYVLPKTAREVIDSALGELVVMLATPDLVLYRKGEKRCWNWSQVTRVRS</sequence>
<comment type="caution">
    <text evidence="1">The sequence shown here is derived from an EMBL/GenBank/DDBJ whole genome shotgun (WGS) entry which is preliminary data.</text>
</comment>